<evidence type="ECO:0000313" key="2">
    <source>
        <dbReference type="EMBL" id="WAW09542.1"/>
    </source>
</evidence>
<evidence type="ECO:0000256" key="1">
    <source>
        <dbReference type="SAM" id="Phobius"/>
    </source>
</evidence>
<name>A0A9E9LVL4_9BURK</name>
<sequence length="111" mass="12366">MDWQSPFLLYGVTGERGRVCCFFAAWKGVCVDFWGISFASLAVQQTISAGFFHADFAVFLAIKNLRFRKKSMFSEFFSYFFTGGVIFFKSSAGGQLRDIGGKSAAVLSYAF</sequence>
<organism evidence="2 3">
    <name type="scientific">Oxalobacter vibrioformis</name>
    <dbReference type="NCBI Taxonomy" id="933080"/>
    <lineage>
        <taxon>Bacteria</taxon>
        <taxon>Pseudomonadati</taxon>
        <taxon>Pseudomonadota</taxon>
        <taxon>Betaproteobacteria</taxon>
        <taxon>Burkholderiales</taxon>
        <taxon>Oxalobacteraceae</taxon>
        <taxon>Oxalobacter</taxon>
    </lineage>
</organism>
<keyword evidence="1" id="KW-1133">Transmembrane helix</keyword>
<protein>
    <submittedName>
        <fullName evidence="2">Uncharacterized protein</fullName>
    </submittedName>
</protein>
<reference evidence="2" key="1">
    <citation type="journal article" date="2022" name="Front. Microbiol.">
        <title>New perspectives on an old grouping: The genomic and phenotypic variability of Oxalobacter formigenes and the implications for calcium oxalate stone prevention.</title>
        <authorList>
            <person name="Chmiel J.A."/>
            <person name="Carr C."/>
            <person name="Stuivenberg G.A."/>
            <person name="Venema R."/>
            <person name="Chanyi R.M."/>
            <person name="Al K.F."/>
            <person name="Giguere D."/>
            <person name="Say H."/>
            <person name="Akouris P.P."/>
            <person name="Dominguez Romero S.A."/>
            <person name="Kwong A."/>
            <person name="Tai V."/>
            <person name="Koval S.F."/>
            <person name="Razvi H."/>
            <person name="Bjazevic J."/>
            <person name="Burton J.P."/>
        </authorList>
    </citation>
    <scope>NUCLEOTIDE SEQUENCE</scope>
    <source>
        <strain evidence="2">WoOx3</strain>
    </source>
</reference>
<keyword evidence="1" id="KW-0812">Transmembrane</keyword>
<dbReference type="AlphaFoldDB" id="A0A9E9LVL4"/>
<dbReference type="Proteomes" id="UP001156215">
    <property type="component" value="Chromosome"/>
</dbReference>
<evidence type="ECO:0000313" key="3">
    <source>
        <dbReference type="Proteomes" id="UP001156215"/>
    </source>
</evidence>
<dbReference type="EMBL" id="CP098242">
    <property type="protein sequence ID" value="WAW09542.1"/>
    <property type="molecule type" value="Genomic_DNA"/>
</dbReference>
<dbReference type="KEGG" id="ovb:NB640_09895"/>
<keyword evidence="3" id="KW-1185">Reference proteome</keyword>
<proteinExistence type="predicted"/>
<accession>A0A9E9LVL4</accession>
<gene>
    <name evidence="2" type="ORF">NB640_09895</name>
</gene>
<feature type="transmembrane region" description="Helical" evidence="1">
    <location>
        <begin position="42"/>
        <end position="62"/>
    </location>
</feature>
<dbReference type="RefSeq" id="WP_269308543.1">
    <property type="nucleotide sequence ID" value="NZ_CP098242.1"/>
</dbReference>
<keyword evidence="1" id="KW-0472">Membrane</keyword>